<evidence type="ECO:0000313" key="2">
    <source>
        <dbReference type="Proteomes" id="UP001576762"/>
    </source>
</evidence>
<comment type="caution">
    <text evidence="1">The sequence shown here is derived from an EMBL/GenBank/DDBJ whole genome shotgun (WGS) entry which is preliminary data.</text>
</comment>
<reference evidence="1 2" key="1">
    <citation type="submission" date="2024-09" db="EMBL/GenBank/DDBJ databases">
        <title>Draft genome sequences of 6 high pH adapted Marinobacter shengliensis sp. isolated from Mariana forearc serpentinite mud volcanoes.</title>
        <authorList>
            <person name="Elkassas S."/>
            <person name="Serres M."/>
            <person name="Michael N."/>
            <person name="Amina P."/>
            <person name="Teodora Z."/>
            <person name="Julie H."/>
        </authorList>
    </citation>
    <scope>NUCLEOTIDE SEQUENCE [LARGE SCALE GENOMIC DNA]</scope>
    <source>
        <strain evidence="1 2">EB4</strain>
    </source>
</reference>
<protein>
    <submittedName>
        <fullName evidence="1">Uncharacterized protein</fullName>
    </submittedName>
</protein>
<gene>
    <name evidence="1" type="ORF">ACE05E_04175</name>
</gene>
<evidence type="ECO:0000313" key="1">
    <source>
        <dbReference type="EMBL" id="MFB2714672.1"/>
    </source>
</evidence>
<dbReference type="RefSeq" id="WP_058090676.1">
    <property type="nucleotide sequence ID" value="NZ_JBHFLD010000004.1"/>
</dbReference>
<dbReference type="Proteomes" id="UP001576762">
    <property type="component" value="Unassembled WGS sequence"/>
</dbReference>
<keyword evidence="2" id="KW-1185">Reference proteome</keyword>
<accession>A0ABV4W3M4</accession>
<proteinExistence type="predicted"/>
<name>A0ABV4W3M4_9GAMM</name>
<dbReference type="EMBL" id="JBHFLD010000004">
    <property type="protein sequence ID" value="MFB2714672.1"/>
    <property type="molecule type" value="Genomic_DNA"/>
</dbReference>
<organism evidence="1 2">
    <name type="scientific">Marinobacter shengliensis</name>
    <dbReference type="NCBI Taxonomy" id="1389223"/>
    <lineage>
        <taxon>Bacteria</taxon>
        <taxon>Pseudomonadati</taxon>
        <taxon>Pseudomonadota</taxon>
        <taxon>Gammaproteobacteria</taxon>
        <taxon>Pseudomonadales</taxon>
        <taxon>Marinobacteraceae</taxon>
        <taxon>Marinobacter</taxon>
    </lineage>
</organism>
<sequence length="225" mass="25398">MAFRADEAARIGYEQVEAYLVPRPRDSDESVRMRSREALMDIVDELGPVVDTYPTWHPLVCNHDSRIPETTPSAQCGYNGLDHTRLFRNGFITCPYTASGKAEKVIESVNALPPHPVANITAEKLDVKLYMPDATPVLVKCEWNRALNMDGTIPLSIAMPLILEQELPCWRWSELAETWESMRYYLLGSPHGARSSLFVNQETGQAIKKIWNSLIYTGMFGPIKV</sequence>